<reference evidence="1 2" key="1">
    <citation type="submission" date="2021-03" db="EMBL/GenBank/DDBJ databases">
        <title>Novel species identification of genus Shewanella.</title>
        <authorList>
            <person name="Liu G."/>
            <person name="Zhang Q."/>
        </authorList>
    </citation>
    <scope>NUCLEOTIDE SEQUENCE [LARGE SCALE GENOMIC DNA]</scope>
    <source>
        <strain evidence="1 2">FJAT-51800</strain>
    </source>
</reference>
<dbReference type="Pfam" id="PF23840">
    <property type="entry name" value="Phage_tail_terminator"/>
    <property type="match status" value="1"/>
</dbReference>
<dbReference type="InterPro" id="IPR056912">
    <property type="entry name" value="Phage_JBD30_tail_term-like"/>
</dbReference>
<accession>A0ABX7QNJ9</accession>
<organism evidence="1 2">
    <name type="scientific">Shewanella avicenniae</name>
    <dbReference type="NCBI Taxonomy" id="2814294"/>
    <lineage>
        <taxon>Bacteria</taxon>
        <taxon>Pseudomonadati</taxon>
        <taxon>Pseudomonadota</taxon>
        <taxon>Gammaproteobacteria</taxon>
        <taxon>Alteromonadales</taxon>
        <taxon>Shewanellaceae</taxon>
        <taxon>Shewanella</taxon>
    </lineage>
</organism>
<proteinExistence type="predicted"/>
<sequence length="148" mass="16623">MLLRDITERLKTLTDQNGAPFITEVLTAVDRESVLDTGIVRRDAAFVVPIGEYGNGEFLYTGLDDQKIEVRFGVILAVRAVNDRLGQNVNERLEAMYRAVRRHLIGWTPTANDADPIAFVDGEIIFFGQGGAFWFETYTTSYTETPTE</sequence>
<evidence type="ECO:0000313" key="2">
    <source>
        <dbReference type="Proteomes" id="UP000662770"/>
    </source>
</evidence>
<dbReference type="EMBL" id="CP071503">
    <property type="protein sequence ID" value="QSX32458.1"/>
    <property type="molecule type" value="Genomic_DNA"/>
</dbReference>
<name>A0ABX7QNJ9_9GAMM</name>
<keyword evidence="2" id="KW-1185">Reference proteome</keyword>
<gene>
    <name evidence="1" type="ORF">JYB87_11840</name>
</gene>
<evidence type="ECO:0000313" key="1">
    <source>
        <dbReference type="EMBL" id="QSX32458.1"/>
    </source>
</evidence>
<protein>
    <recommendedName>
        <fullName evidence="3">Gp37 protein</fullName>
    </recommendedName>
</protein>
<evidence type="ECO:0008006" key="3">
    <source>
        <dbReference type="Google" id="ProtNLM"/>
    </source>
</evidence>
<dbReference type="Proteomes" id="UP000662770">
    <property type="component" value="Chromosome"/>
</dbReference>
<dbReference type="RefSeq" id="WP_207353702.1">
    <property type="nucleotide sequence ID" value="NZ_CP071503.1"/>
</dbReference>